<feature type="region of interest" description="Disordered" evidence="1">
    <location>
        <begin position="46"/>
        <end position="84"/>
    </location>
</feature>
<feature type="compositionally biased region" description="Pro residues" evidence="1">
    <location>
        <begin position="47"/>
        <end position="56"/>
    </location>
</feature>
<gene>
    <name evidence="2" type="ORF">SAMN05446927_8059</name>
</gene>
<name>A0A7Z7IEM7_9BURK</name>
<reference evidence="2 3" key="1">
    <citation type="submission" date="2017-09" db="EMBL/GenBank/DDBJ databases">
        <authorList>
            <person name="Varghese N."/>
            <person name="Submissions S."/>
        </authorList>
    </citation>
    <scope>NUCLEOTIDE SEQUENCE [LARGE SCALE GENOMIC DNA]</scope>
    <source>
        <strain evidence="2 3">OK806</strain>
    </source>
</reference>
<proteinExistence type="predicted"/>
<protein>
    <submittedName>
        <fullName evidence="2">Uncharacterized protein</fullName>
    </submittedName>
</protein>
<accession>A0A7Z7IEM7</accession>
<dbReference type="Proteomes" id="UP000219522">
    <property type="component" value="Unassembled WGS sequence"/>
</dbReference>
<evidence type="ECO:0000256" key="1">
    <source>
        <dbReference type="SAM" id="MobiDB-lite"/>
    </source>
</evidence>
<dbReference type="AlphaFoldDB" id="A0A7Z7IEM7"/>
<keyword evidence="3" id="KW-1185">Reference proteome</keyword>
<sequence>MRAWRPLPKGHPCEYRVARRSLLRKASPRPSCALCREYGLKLTSPRAPAPSVPFGPPALRHGGHSEGPGAPPVTTASRRPPAPVYPGARVAILRTSRQRKPCAAAMTFQCARAPLYNRSVVGHCGRCRARLRDGGQLHPRVRREQRKHEMWANVRISYWSYGDRLQPAMLERRGVASMRSSILNVPAPLIVDAVRPKLKYPCAGRKGELAKIDPALR</sequence>
<evidence type="ECO:0000313" key="2">
    <source>
        <dbReference type="EMBL" id="SOE89538.1"/>
    </source>
</evidence>
<dbReference type="EMBL" id="OCSU01000003">
    <property type="protein sequence ID" value="SOE89538.1"/>
    <property type="molecule type" value="Genomic_DNA"/>
</dbReference>
<evidence type="ECO:0000313" key="3">
    <source>
        <dbReference type="Proteomes" id="UP000219522"/>
    </source>
</evidence>
<comment type="caution">
    <text evidence="2">The sequence shown here is derived from an EMBL/GenBank/DDBJ whole genome shotgun (WGS) entry which is preliminary data.</text>
</comment>
<organism evidence="2 3">
    <name type="scientific">Caballeronia arationis</name>
    <dbReference type="NCBI Taxonomy" id="1777142"/>
    <lineage>
        <taxon>Bacteria</taxon>
        <taxon>Pseudomonadati</taxon>
        <taxon>Pseudomonadota</taxon>
        <taxon>Betaproteobacteria</taxon>
        <taxon>Burkholderiales</taxon>
        <taxon>Burkholderiaceae</taxon>
        <taxon>Caballeronia</taxon>
    </lineage>
</organism>